<organism evidence="2 3">
    <name type="scientific">Rhizobium aethiopicum</name>
    <dbReference type="NCBI Taxonomy" id="1138170"/>
    <lineage>
        <taxon>Bacteria</taxon>
        <taxon>Pseudomonadati</taxon>
        <taxon>Pseudomonadota</taxon>
        <taxon>Alphaproteobacteria</taxon>
        <taxon>Hyphomicrobiales</taxon>
        <taxon>Rhizobiaceae</taxon>
        <taxon>Rhizobium/Agrobacterium group</taxon>
        <taxon>Rhizobium</taxon>
    </lineage>
</organism>
<keyword evidence="2" id="KW-0808">Transferase</keyword>
<protein>
    <submittedName>
        <fullName evidence="2">Ubiquinone/menaquinone biosynthesis C-methylase UbiE</fullName>
    </submittedName>
</protein>
<dbReference type="SUPFAM" id="SSF53335">
    <property type="entry name" value="S-adenosyl-L-methionine-dependent methyltransferases"/>
    <property type="match status" value="1"/>
</dbReference>
<evidence type="ECO:0000313" key="2">
    <source>
        <dbReference type="EMBL" id="SCB58415.1"/>
    </source>
</evidence>
<gene>
    <name evidence="2" type="ORF">GA0061105_104343</name>
</gene>
<dbReference type="AlphaFoldDB" id="A0A1C3Y1S0"/>
<name>A0A1C3Y1S0_9HYPH</name>
<dbReference type="EMBL" id="FMAJ01000004">
    <property type="protein sequence ID" value="SCB58415.1"/>
    <property type="molecule type" value="Genomic_DNA"/>
</dbReference>
<dbReference type="Proteomes" id="UP000198723">
    <property type="component" value="Unassembled WGS sequence"/>
</dbReference>
<reference evidence="2 3" key="1">
    <citation type="submission" date="2016-08" db="EMBL/GenBank/DDBJ databases">
        <authorList>
            <person name="Seilhamer J.J."/>
        </authorList>
    </citation>
    <scope>NUCLEOTIDE SEQUENCE [LARGE SCALE GENOMIC DNA]</scope>
    <source>
        <strain evidence="2 3">HBR26</strain>
    </source>
</reference>
<dbReference type="STRING" id="1138170.GA0061105_104343"/>
<dbReference type="RefSeq" id="WP_092750250.1">
    <property type="nucleotide sequence ID" value="NZ_FMAJ01000004.1"/>
</dbReference>
<dbReference type="GO" id="GO:0008168">
    <property type="term" value="F:methyltransferase activity"/>
    <property type="evidence" value="ECO:0007669"/>
    <property type="project" value="UniProtKB-KW"/>
</dbReference>
<dbReference type="Gene3D" id="3.40.50.150">
    <property type="entry name" value="Vaccinia Virus protein VP39"/>
    <property type="match status" value="1"/>
</dbReference>
<dbReference type="InterPro" id="IPR041698">
    <property type="entry name" value="Methyltransf_25"/>
</dbReference>
<dbReference type="CDD" id="cd02440">
    <property type="entry name" value="AdoMet_MTases"/>
    <property type="match status" value="1"/>
</dbReference>
<dbReference type="PANTHER" id="PTHR43591">
    <property type="entry name" value="METHYLTRANSFERASE"/>
    <property type="match status" value="1"/>
</dbReference>
<dbReference type="InterPro" id="IPR029063">
    <property type="entry name" value="SAM-dependent_MTases_sf"/>
</dbReference>
<evidence type="ECO:0000259" key="1">
    <source>
        <dbReference type="Pfam" id="PF13649"/>
    </source>
</evidence>
<feature type="domain" description="Methyltransferase" evidence="1">
    <location>
        <begin position="32"/>
        <end position="126"/>
    </location>
</feature>
<accession>A0A1C3Y1S0</accession>
<dbReference type="PANTHER" id="PTHR43591:SF24">
    <property type="entry name" value="2-METHOXY-6-POLYPRENYL-1,4-BENZOQUINOL METHYLASE, MITOCHONDRIAL"/>
    <property type="match status" value="1"/>
</dbReference>
<keyword evidence="2" id="KW-0489">Methyltransferase</keyword>
<dbReference type="Pfam" id="PF13649">
    <property type="entry name" value="Methyltransf_25"/>
    <property type="match status" value="1"/>
</dbReference>
<dbReference type="GO" id="GO:0032259">
    <property type="term" value="P:methylation"/>
    <property type="evidence" value="ECO:0007669"/>
    <property type="project" value="UniProtKB-KW"/>
</dbReference>
<evidence type="ECO:0000313" key="3">
    <source>
        <dbReference type="Proteomes" id="UP000198723"/>
    </source>
</evidence>
<sequence>MALDRADFYDAELARHNRHLRIAAGVGPGDRVLDIGCGAGQTTREAARAALQGEAVGVDTSDEMLDVARRRSAAEGLRNVVFEQADAQFHPFPAASFDLCISRFGVMFFADPAAAFANIGLAMRPGARLVWMVWQSRERNPWSGAIRQALTHGTAVSAGGPDPFSLGDPTIAKDLLSAAGFTSIDFADVREPVYYGPNVDAASEALAGFYLVKDALAHTDEAPGKALQRLRDLLEAHMTPEGVFFDSRAWIITARRAGVVASQ</sequence>
<proteinExistence type="predicted"/>
<keyword evidence="2" id="KW-0830">Ubiquinone</keyword>